<accession>A0A9X2HDR7</accession>
<evidence type="ECO:0000256" key="1">
    <source>
        <dbReference type="SAM" id="MobiDB-lite"/>
    </source>
</evidence>
<organism evidence="3 4">
    <name type="scientific">Rothia santali</name>
    <dbReference type="NCBI Taxonomy" id="2949643"/>
    <lineage>
        <taxon>Bacteria</taxon>
        <taxon>Bacillati</taxon>
        <taxon>Actinomycetota</taxon>
        <taxon>Actinomycetes</taxon>
        <taxon>Micrococcales</taxon>
        <taxon>Micrococcaceae</taxon>
        <taxon>Rothia</taxon>
    </lineage>
</organism>
<dbReference type="EMBL" id="JANAFB010000025">
    <property type="protein sequence ID" value="MCP3426420.1"/>
    <property type="molecule type" value="Genomic_DNA"/>
</dbReference>
<sequence length="331" mass="35890">MSSRRDPSAPPPPRTGVHSLVWAIGAFGLLIVLALVPSLVGDARFEVEDAAHQEDQMLQGMPAGEDYPDCSEYGLAEDDPRSEPKPLYVSAPSGSPHAPTVDGVNLDQHFSSGGMSGRYHVFARDIDYSKPVGLVVRLHGDGAEEYAKPWGMLNCMAQVAASYNAILVVPLTPDPAKDLTWWKEMDENQPWLMDLVQRQLPGTYPIDPSRVWWMGYSGGAEMLSYGVVPDHLDAVTGGAIMVGGGGAPRYASVKPSAEQAQDTRLYWLVGAQDDGTDPREPFDARTAAVEGSAWYERVGFAGVRLNILNGRDHLNVPQVSLLDQILSAHAR</sequence>
<name>A0A9X2HDR7_9MICC</name>
<gene>
    <name evidence="3" type="ORF">NBM05_10505</name>
</gene>
<dbReference type="AlphaFoldDB" id="A0A9X2HDR7"/>
<keyword evidence="2" id="KW-0812">Transmembrane</keyword>
<keyword evidence="2" id="KW-0472">Membrane</keyword>
<dbReference type="Gene3D" id="3.40.50.1820">
    <property type="entry name" value="alpha/beta hydrolase"/>
    <property type="match status" value="1"/>
</dbReference>
<dbReference type="Proteomes" id="UP001139502">
    <property type="component" value="Unassembled WGS sequence"/>
</dbReference>
<comment type="caution">
    <text evidence="3">The sequence shown here is derived from an EMBL/GenBank/DDBJ whole genome shotgun (WGS) entry which is preliminary data.</text>
</comment>
<evidence type="ECO:0000256" key="2">
    <source>
        <dbReference type="SAM" id="Phobius"/>
    </source>
</evidence>
<evidence type="ECO:0000313" key="4">
    <source>
        <dbReference type="Proteomes" id="UP001139502"/>
    </source>
</evidence>
<feature type="transmembrane region" description="Helical" evidence="2">
    <location>
        <begin position="20"/>
        <end position="40"/>
    </location>
</feature>
<dbReference type="InterPro" id="IPR029058">
    <property type="entry name" value="AB_hydrolase_fold"/>
</dbReference>
<dbReference type="RefSeq" id="WP_254167084.1">
    <property type="nucleotide sequence ID" value="NZ_JANAFB010000025.1"/>
</dbReference>
<feature type="region of interest" description="Disordered" evidence="1">
    <location>
        <begin position="60"/>
        <end position="96"/>
    </location>
</feature>
<keyword evidence="4" id="KW-1185">Reference proteome</keyword>
<proteinExistence type="predicted"/>
<evidence type="ECO:0000313" key="3">
    <source>
        <dbReference type="EMBL" id="MCP3426420.1"/>
    </source>
</evidence>
<protein>
    <submittedName>
        <fullName evidence="3">Uncharacterized protein</fullName>
    </submittedName>
</protein>
<reference evidence="3" key="1">
    <citation type="submission" date="2022-06" db="EMBL/GenBank/DDBJ databases">
        <title>Rothia sp. isolated from sandalwood seedling.</title>
        <authorList>
            <person name="Tuikhar N."/>
            <person name="Kirdat K."/>
            <person name="Thorat V."/>
            <person name="Swetha P."/>
            <person name="Padma S."/>
            <person name="Sundararaj R."/>
            <person name="Yadav A."/>
        </authorList>
    </citation>
    <scope>NUCLEOTIDE SEQUENCE</scope>
    <source>
        <strain evidence="3">AR01</strain>
    </source>
</reference>
<dbReference type="SUPFAM" id="SSF53474">
    <property type="entry name" value="alpha/beta-Hydrolases"/>
    <property type="match status" value="1"/>
</dbReference>
<keyword evidence="2" id="KW-1133">Transmembrane helix</keyword>